<dbReference type="HOGENOM" id="CLU_1419624_0_0_11"/>
<evidence type="ECO:0000313" key="2">
    <source>
        <dbReference type="EMBL" id="ABD12450.1"/>
    </source>
</evidence>
<dbReference type="STRING" id="106370.Francci3_3093"/>
<evidence type="ECO:0000256" key="1">
    <source>
        <dbReference type="SAM" id="MobiDB-lite"/>
    </source>
</evidence>
<dbReference type="EMBL" id="CP000249">
    <property type="protein sequence ID" value="ABD12450.1"/>
    <property type="molecule type" value="Genomic_DNA"/>
</dbReference>
<gene>
    <name evidence="2" type="ordered locus">Francci3_3093</name>
</gene>
<feature type="region of interest" description="Disordered" evidence="1">
    <location>
        <begin position="1"/>
        <end position="38"/>
    </location>
</feature>
<feature type="region of interest" description="Disordered" evidence="1">
    <location>
        <begin position="143"/>
        <end position="191"/>
    </location>
</feature>
<sequence length="191" mass="18879">MTTQRSTPGRPAGAGPDFTTPPPGTPPPDPSALPGRGSLAVEAALLADALRDWAASHLPPGPAGHPGPAASSAAGPAADDAAAMPDPQADPAPGPADHTWPCAVCPLCRLLSSLAGDRPEVVGHLLAAAGSLTAAFRAALGAGGEGAPGPATPRRRETARPASGDHPWPGDTTGTQPATALRPRVQRIDIT</sequence>
<dbReference type="RefSeq" id="WP_011437478.1">
    <property type="nucleotide sequence ID" value="NC_007777.1"/>
</dbReference>
<accession>Q2J8E2</accession>
<feature type="compositionally biased region" description="Low complexity" evidence="1">
    <location>
        <begin position="66"/>
        <end position="87"/>
    </location>
</feature>
<protein>
    <submittedName>
        <fullName evidence="2">Uncharacterized protein</fullName>
    </submittedName>
</protein>
<keyword evidence="3" id="KW-1185">Reference proteome</keyword>
<proteinExistence type="predicted"/>
<dbReference type="AlphaFoldDB" id="Q2J8E2"/>
<feature type="region of interest" description="Disordered" evidence="1">
    <location>
        <begin position="55"/>
        <end position="99"/>
    </location>
</feature>
<name>Q2J8E2_FRACC</name>
<dbReference type="KEGG" id="fra:Francci3_3093"/>
<evidence type="ECO:0000313" key="3">
    <source>
        <dbReference type="Proteomes" id="UP000001937"/>
    </source>
</evidence>
<feature type="compositionally biased region" description="Pro residues" evidence="1">
    <location>
        <begin position="19"/>
        <end position="31"/>
    </location>
</feature>
<dbReference type="Proteomes" id="UP000001937">
    <property type="component" value="Chromosome"/>
</dbReference>
<reference evidence="2 3" key="1">
    <citation type="journal article" date="2007" name="Genome Res.">
        <title>Genome characteristics of facultatively symbiotic Frankia sp. strains reflect host range and host plant biogeography.</title>
        <authorList>
            <person name="Normand P."/>
            <person name="Lapierre P."/>
            <person name="Tisa L.S."/>
            <person name="Gogarten J.P."/>
            <person name="Alloisio N."/>
            <person name="Bagnarol E."/>
            <person name="Bassi C.A."/>
            <person name="Berry A.M."/>
            <person name="Bickhart D.M."/>
            <person name="Choisne N."/>
            <person name="Couloux A."/>
            <person name="Cournoyer B."/>
            <person name="Cruveiller S."/>
            <person name="Daubin V."/>
            <person name="Demange N."/>
            <person name="Francino M.P."/>
            <person name="Goltsman E."/>
            <person name="Huang Y."/>
            <person name="Kopp O.R."/>
            <person name="Labarre L."/>
            <person name="Lapidus A."/>
            <person name="Lavire C."/>
            <person name="Marechal J."/>
            <person name="Martinez M."/>
            <person name="Mastronunzio J.E."/>
            <person name="Mullin B.C."/>
            <person name="Niemann J."/>
            <person name="Pujic P."/>
            <person name="Rawnsley T."/>
            <person name="Rouy Z."/>
            <person name="Schenowitz C."/>
            <person name="Sellstedt A."/>
            <person name="Tavares F."/>
            <person name="Tomkins J.P."/>
            <person name="Vallenet D."/>
            <person name="Valverde C."/>
            <person name="Wall L.G."/>
            <person name="Wang Y."/>
            <person name="Medigue C."/>
            <person name="Benson D.R."/>
        </authorList>
    </citation>
    <scope>NUCLEOTIDE SEQUENCE [LARGE SCALE GENOMIC DNA]</scope>
    <source>
        <strain evidence="3">DSM 45818 / CECT 9043 / CcI3</strain>
    </source>
</reference>
<organism evidence="2 3">
    <name type="scientific">Frankia casuarinae (strain DSM 45818 / CECT 9043 / HFP020203 / CcI3)</name>
    <dbReference type="NCBI Taxonomy" id="106370"/>
    <lineage>
        <taxon>Bacteria</taxon>
        <taxon>Bacillati</taxon>
        <taxon>Actinomycetota</taxon>
        <taxon>Actinomycetes</taxon>
        <taxon>Frankiales</taxon>
        <taxon>Frankiaceae</taxon>
        <taxon>Frankia</taxon>
    </lineage>
</organism>